<evidence type="ECO:0000256" key="9">
    <source>
        <dbReference type="ARBA" id="ARBA00029962"/>
    </source>
</evidence>
<dbReference type="InterPro" id="IPR039430">
    <property type="entry name" value="Thymidylate_kin-like_dom"/>
</dbReference>
<name>A0A328AFG0_9CAUL</name>
<dbReference type="AlphaFoldDB" id="A0A328AFG0"/>
<comment type="catalytic activity">
    <reaction evidence="10 12">
        <text>dTMP + ATP = dTDP + ADP</text>
        <dbReference type="Rhea" id="RHEA:13517"/>
        <dbReference type="ChEBI" id="CHEBI:30616"/>
        <dbReference type="ChEBI" id="CHEBI:58369"/>
        <dbReference type="ChEBI" id="CHEBI:63528"/>
        <dbReference type="ChEBI" id="CHEBI:456216"/>
        <dbReference type="EC" id="2.7.4.9"/>
    </reaction>
</comment>
<dbReference type="EC" id="2.7.4.9" evidence="2 12"/>
<dbReference type="PROSITE" id="PS01331">
    <property type="entry name" value="THYMIDYLATE_KINASE"/>
    <property type="match status" value="1"/>
</dbReference>
<evidence type="ECO:0000256" key="4">
    <source>
        <dbReference type="ARBA" id="ARBA00022679"/>
    </source>
</evidence>
<evidence type="ECO:0000256" key="7">
    <source>
        <dbReference type="ARBA" id="ARBA00022777"/>
    </source>
</evidence>
<sequence>MTRGQFITFEGGEGAGKSTQVKRLVARLQGQGREVVATREPGGSPGAESIRDLVLNGAADRWSPVTETLLMYASRRDHIERVIRPALERGAWVVCDRFADSTRAYQGAGGGTAPELISALETHILEGTRPDLTLVFDLPTEVGLERAHARASGEMRFESKGLAFHQRLRDGFLAIARAEPDRCALIDASPTMDDVEAAVWSAVSQRLSIDA</sequence>
<proteinExistence type="inferred from homology"/>
<comment type="caution">
    <text evidence="14">The sequence shown here is derived from an EMBL/GenBank/DDBJ whole genome shotgun (WGS) entry which is preliminary data.</text>
</comment>
<evidence type="ECO:0000256" key="1">
    <source>
        <dbReference type="ARBA" id="ARBA00009776"/>
    </source>
</evidence>
<dbReference type="NCBIfam" id="TIGR00041">
    <property type="entry name" value="DTMP_kinase"/>
    <property type="match status" value="1"/>
</dbReference>
<dbReference type="Gene3D" id="3.40.50.300">
    <property type="entry name" value="P-loop containing nucleotide triphosphate hydrolases"/>
    <property type="match status" value="1"/>
</dbReference>
<evidence type="ECO:0000256" key="12">
    <source>
        <dbReference type="HAMAP-Rule" id="MF_00165"/>
    </source>
</evidence>
<dbReference type="InterPro" id="IPR018095">
    <property type="entry name" value="Thymidylate_kin_CS"/>
</dbReference>
<protein>
    <recommendedName>
        <fullName evidence="3 12">Thymidylate kinase</fullName>
        <ecNumber evidence="2 12">2.7.4.9</ecNumber>
    </recommendedName>
    <alternativeName>
        <fullName evidence="9 12">dTMP kinase</fullName>
    </alternativeName>
</protein>
<dbReference type="GO" id="GO:0006227">
    <property type="term" value="P:dUDP biosynthetic process"/>
    <property type="evidence" value="ECO:0007669"/>
    <property type="project" value="TreeGrafter"/>
</dbReference>
<feature type="domain" description="Thymidylate kinase-like" evidence="13">
    <location>
        <begin position="9"/>
        <end position="198"/>
    </location>
</feature>
<dbReference type="GO" id="GO:0006233">
    <property type="term" value="P:dTDP biosynthetic process"/>
    <property type="evidence" value="ECO:0007669"/>
    <property type="project" value="InterPro"/>
</dbReference>
<dbReference type="FunFam" id="3.40.50.300:FF:000225">
    <property type="entry name" value="Thymidylate kinase"/>
    <property type="match status" value="1"/>
</dbReference>
<keyword evidence="7 12" id="KW-0418">Kinase</keyword>
<evidence type="ECO:0000256" key="5">
    <source>
        <dbReference type="ARBA" id="ARBA00022727"/>
    </source>
</evidence>
<dbReference type="RefSeq" id="WP_111515478.1">
    <property type="nucleotide sequence ID" value="NZ_QFYR01000003.1"/>
</dbReference>
<evidence type="ECO:0000256" key="3">
    <source>
        <dbReference type="ARBA" id="ARBA00017144"/>
    </source>
</evidence>
<dbReference type="GO" id="GO:0004798">
    <property type="term" value="F:dTMP kinase activity"/>
    <property type="evidence" value="ECO:0007669"/>
    <property type="project" value="UniProtKB-UniRule"/>
</dbReference>
<dbReference type="CDD" id="cd01672">
    <property type="entry name" value="TMPK"/>
    <property type="match status" value="1"/>
</dbReference>
<dbReference type="PANTHER" id="PTHR10344">
    <property type="entry name" value="THYMIDYLATE KINASE"/>
    <property type="match status" value="1"/>
</dbReference>
<dbReference type="GO" id="GO:0005829">
    <property type="term" value="C:cytosol"/>
    <property type="evidence" value="ECO:0007669"/>
    <property type="project" value="TreeGrafter"/>
</dbReference>
<dbReference type="EMBL" id="QFYR01000003">
    <property type="protein sequence ID" value="RAK52154.1"/>
    <property type="molecule type" value="Genomic_DNA"/>
</dbReference>
<dbReference type="PANTHER" id="PTHR10344:SF4">
    <property type="entry name" value="UMP-CMP KINASE 2, MITOCHONDRIAL"/>
    <property type="match status" value="1"/>
</dbReference>
<dbReference type="InterPro" id="IPR018094">
    <property type="entry name" value="Thymidylate_kinase"/>
</dbReference>
<evidence type="ECO:0000256" key="11">
    <source>
        <dbReference type="ARBA" id="ARBA00057735"/>
    </source>
</evidence>
<evidence type="ECO:0000256" key="8">
    <source>
        <dbReference type="ARBA" id="ARBA00022840"/>
    </source>
</evidence>
<dbReference type="GO" id="GO:0005524">
    <property type="term" value="F:ATP binding"/>
    <property type="evidence" value="ECO:0007669"/>
    <property type="project" value="UniProtKB-UniRule"/>
</dbReference>
<reference evidence="15" key="1">
    <citation type="submission" date="2018-05" db="EMBL/GenBank/DDBJ databases">
        <authorList>
            <person name="Li X."/>
        </authorList>
    </citation>
    <scope>NUCLEOTIDE SEQUENCE [LARGE SCALE GENOMIC DNA]</scope>
    <source>
        <strain evidence="15">YIM 73061</strain>
    </source>
</reference>
<evidence type="ECO:0000256" key="2">
    <source>
        <dbReference type="ARBA" id="ARBA00012980"/>
    </source>
</evidence>
<dbReference type="Proteomes" id="UP000249725">
    <property type="component" value="Unassembled WGS sequence"/>
</dbReference>
<keyword evidence="15" id="KW-1185">Reference proteome</keyword>
<dbReference type="InterPro" id="IPR027417">
    <property type="entry name" value="P-loop_NTPase"/>
</dbReference>
<feature type="binding site" evidence="12">
    <location>
        <begin position="11"/>
        <end position="18"/>
    </location>
    <ligand>
        <name>ATP</name>
        <dbReference type="ChEBI" id="CHEBI:30616"/>
    </ligand>
</feature>
<evidence type="ECO:0000259" key="13">
    <source>
        <dbReference type="Pfam" id="PF02223"/>
    </source>
</evidence>
<accession>A0A328AFG0</accession>
<evidence type="ECO:0000256" key="6">
    <source>
        <dbReference type="ARBA" id="ARBA00022741"/>
    </source>
</evidence>
<keyword evidence="4 12" id="KW-0808">Transferase</keyword>
<evidence type="ECO:0000256" key="10">
    <source>
        <dbReference type="ARBA" id="ARBA00048743"/>
    </source>
</evidence>
<dbReference type="SUPFAM" id="SSF52540">
    <property type="entry name" value="P-loop containing nucleoside triphosphate hydrolases"/>
    <property type="match status" value="1"/>
</dbReference>
<dbReference type="GO" id="GO:0006235">
    <property type="term" value="P:dTTP biosynthetic process"/>
    <property type="evidence" value="ECO:0007669"/>
    <property type="project" value="UniProtKB-UniRule"/>
</dbReference>
<dbReference type="Pfam" id="PF02223">
    <property type="entry name" value="Thymidylate_kin"/>
    <property type="match status" value="1"/>
</dbReference>
<comment type="function">
    <text evidence="11 12">Phosphorylation of dTMP to form dTDP in both de novo and salvage pathways of dTTP synthesis.</text>
</comment>
<evidence type="ECO:0000313" key="15">
    <source>
        <dbReference type="Proteomes" id="UP000249725"/>
    </source>
</evidence>
<dbReference type="OrthoDB" id="9774907at2"/>
<keyword evidence="6 12" id="KW-0547">Nucleotide-binding</keyword>
<dbReference type="HAMAP" id="MF_00165">
    <property type="entry name" value="Thymidylate_kinase"/>
    <property type="match status" value="1"/>
</dbReference>
<gene>
    <name evidence="12" type="primary">tmk</name>
    <name evidence="14" type="ORF">DJ018_13445</name>
</gene>
<comment type="similarity">
    <text evidence="1 12">Belongs to the thymidylate kinase family.</text>
</comment>
<keyword evidence="8 12" id="KW-0067">ATP-binding</keyword>
<keyword evidence="5 12" id="KW-0545">Nucleotide biosynthesis</keyword>
<organism evidence="14 15">
    <name type="scientific">Phenylobacterium deserti</name>
    <dbReference type="NCBI Taxonomy" id="1914756"/>
    <lineage>
        <taxon>Bacteria</taxon>
        <taxon>Pseudomonadati</taxon>
        <taxon>Pseudomonadota</taxon>
        <taxon>Alphaproteobacteria</taxon>
        <taxon>Caulobacterales</taxon>
        <taxon>Caulobacteraceae</taxon>
        <taxon>Phenylobacterium</taxon>
    </lineage>
</organism>
<evidence type="ECO:0000313" key="14">
    <source>
        <dbReference type="EMBL" id="RAK52154.1"/>
    </source>
</evidence>